<dbReference type="Proteomes" id="UP001497522">
    <property type="component" value="Chromosome 2"/>
</dbReference>
<comment type="subcellular location">
    <subcellularLocation>
        <location evidence="1">Membrane</location>
    </subcellularLocation>
</comment>
<keyword evidence="5" id="KW-0175">Coiled coil</keyword>
<proteinExistence type="predicted"/>
<dbReference type="EMBL" id="OZ023703">
    <property type="protein sequence ID" value="CAK9872071.1"/>
    <property type="molecule type" value="Genomic_DNA"/>
</dbReference>
<dbReference type="InterPro" id="IPR007656">
    <property type="entry name" value="GTD-bd"/>
</dbReference>
<feature type="coiled-coil region" evidence="5">
    <location>
        <begin position="23"/>
        <end position="85"/>
    </location>
</feature>
<organism evidence="7 8">
    <name type="scientific">Sphagnum jensenii</name>
    <dbReference type="NCBI Taxonomy" id="128206"/>
    <lineage>
        <taxon>Eukaryota</taxon>
        <taxon>Viridiplantae</taxon>
        <taxon>Streptophyta</taxon>
        <taxon>Embryophyta</taxon>
        <taxon>Bryophyta</taxon>
        <taxon>Sphagnophytina</taxon>
        <taxon>Sphagnopsida</taxon>
        <taxon>Sphagnales</taxon>
        <taxon>Sphagnaceae</taxon>
        <taxon>Sphagnum</taxon>
    </lineage>
</organism>
<evidence type="ECO:0000313" key="8">
    <source>
        <dbReference type="Proteomes" id="UP001497522"/>
    </source>
</evidence>
<reference evidence="7 8" key="1">
    <citation type="submission" date="2024-03" db="EMBL/GenBank/DDBJ databases">
        <authorList>
            <consortium name="ELIXIR-Norway"/>
            <consortium name="Elixir Norway"/>
        </authorList>
    </citation>
    <scope>NUCLEOTIDE SEQUENCE [LARGE SCALE GENOMIC DNA]</scope>
</reference>
<evidence type="ECO:0000256" key="2">
    <source>
        <dbReference type="ARBA" id="ARBA00022692"/>
    </source>
</evidence>
<protein>
    <recommendedName>
        <fullName evidence="6">GTD-binding domain-containing protein</fullName>
    </recommendedName>
</protein>
<evidence type="ECO:0000256" key="3">
    <source>
        <dbReference type="ARBA" id="ARBA00022989"/>
    </source>
</evidence>
<evidence type="ECO:0000256" key="4">
    <source>
        <dbReference type="ARBA" id="ARBA00023136"/>
    </source>
</evidence>
<evidence type="ECO:0000256" key="5">
    <source>
        <dbReference type="SAM" id="Coils"/>
    </source>
</evidence>
<dbReference type="Pfam" id="PF04576">
    <property type="entry name" value="Zein-binding"/>
    <property type="match status" value="1"/>
</dbReference>
<feature type="domain" description="GTD-binding" evidence="6">
    <location>
        <begin position="1"/>
        <end position="80"/>
    </location>
</feature>
<keyword evidence="3" id="KW-1133">Transmembrane helix</keyword>
<keyword evidence="4" id="KW-0472">Membrane</keyword>
<name>A0ABP1BA16_9BRYO</name>
<gene>
    <name evidence="7" type="ORF">CSSPJE1EN2_LOCUS14668</name>
</gene>
<evidence type="ECO:0000256" key="1">
    <source>
        <dbReference type="ARBA" id="ARBA00004370"/>
    </source>
</evidence>
<dbReference type="PANTHER" id="PTHR31422">
    <property type="entry name" value="BNAANNG28530D PROTEIN"/>
    <property type="match status" value="1"/>
</dbReference>
<keyword evidence="2" id="KW-0812">Transmembrane</keyword>
<accession>A0ABP1BA16</accession>
<sequence>MYLELEKERNASATAANEAMGMIARLQEEKAAVLMEARQLQQVVEQKSMHDQEAIEGLREVIARIEEEKRELEEENEFYRSIEVTPCADRGEHTCADRGEHTCSKHVVAYRTFLFC</sequence>
<dbReference type="PANTHER" id="PTHR31422:SF3">
    <property type="entry name" value="GTD-BINDING DOMAIN-CONTAINING PROTEIN"/>
    <property type="match status" value="1"/>
</dbReference>
<evidence type="ECO:0000313" key="7">
    <source>
        <dbReference type="EMBL" id="CAK9872071.1"/>
    </source>
</evidence>
<evidence type="ECO:0000259" key="6">
    <source>
        <dbReference type="PROSITE" id="PS51775"/>
    </source>
</evidence>
<dbReference type="PROSITE" id="PS51775">
    <property type="entry name" value="GTD_BINDING"/>
    <property type="match status" value="1"/>
</dbReference>
<keyword evidence="8" id="KW-1185">Reference proteome</keyword>